<name>A0A511QGE5_9VIBR</name>
<keyword evidence="2" id="KW-1185">Reference proteome</keyword>
<dbReference type="EMBL" id="BJXJ01000023">
    <property type="protein sequence ID" value="GEM76374.1"/>
    <property type="molecule type" value="Genomic_DNA"/>
</dbReference>
<evidence type="ECO:0000313" key="1">
    <source>
        <dbReference type="EMBL" id="GEM76374.1"/>
    </source>
</evidence>
<protein>
    <submittedName>
        <fullName evidence="1">Uncharacterized protein</fullName>
    </submittedName>
</protein>
<evidence type="ECO:0000313" key="2">
    <source>
        <dbReference type="Proteomes" id="UP000321922"/>
    </source>
</evidence>
<dbReference type="AlphaFoldDB" id="A0A511QGE5"/>
<gene>
    <name evidence="1" type="ORF">VSA01S_24860</name>
</gene>
<dbReference type="Proteomes" id="UP000321922">
    <property type="component" value="Unassembled WGS sequence"/>
</dbReference>
<proteinExistence type="predicted"/>
<comment type="caution">
    <text evidence="1">The sequence shown here is derived from an EMBL/GenBank/DDBJ whole genome shotgun (WGS) entry which is preliminary data.</text>
</comment>
<organism evidence="1 2">
    <name type="scientific">Vibrio sagamiensis NBRC 104589</name>
    <dbReference type="NCBI Taxonomy" id="1219064"/>
    <lineage>
        <taxon>Bacteria</taxon>
        <taxon>Pseudomonadati</taxon>
        <taxon>Pseudomonadota</taxon>
        <taxon>Gammaproteobacteria</taxon>
        <taxon>Vibrionales</taxon>
        <taxon>Vibrionaceae</taxon>
        <taxon>Vibrio</taxon>
    </lineage>
</organism>
<accession>A0A511QGE5</accession>
<dbReference type="RefSeq" id="WP_186810630.1">
    <property type="nucleotide sequence ID" value="NZ_BJXJ01000023.1"/>
</dbReference>
<reference evidence="1 2" key="1">
    <citation type="submission" date="2019-07" db="EMBL/GenBank/DDBJ databases">
        <title>Whole genome shotgun sequence of Vibrio sagamiensis NBRC 104589.</title>
        <authorList>
            <person name="Hosoyama A."/>
            <person name="Uohara A."/>
            <person name="Ohji S."/>
            <person name="Ichikawa N."/>
        </authorList>
    </citation>
    <scope>NUCLEOTIDE SEQUENCE [LARGE SCALE GENOMIC DNA]</scope>
    <source>
        <strain evidence="1 2">NBRC 104589</strain>
    </source>
</reference>
<sequence length="131" mass="15050">MSVRTNYVSSTHHYVATEHIEAFIRDNKFESLTMLKETGMEDMLKMHTSGYITTNNKGLYHATIVNEEIQDVDIDLKETKGLYLFKKYISAKRKRAFMKSIQIAEELPGGYLLLISDEPITKMTVAKVDLL</sequence>